<organism evidence="2 3">
    <name type="scientific">Mucuna pruriens</name>
    <name type="common">Velvet bean</name>
    <name type="synonym">Dolichos pruriens</name>
    <dbReference type="NCBI Taxonomy" id="157652"/>
    <lineage>
        <taxon>Eukaryota</taxon>
        <taxon>Viridiplantae</taxon>
        <taxon>Streptophyta</taxon>
        <taxon>Embryophyta</taxon>
        <taxon>Tracheophyta</taxon>
        <taxon>Spermatophyta</taxon>
        <taxon>Magnoliopsida</taxon>
        <taxon>eudicotyledons</taxon>
        <taxon>Gunneridae</taxon>
        <taxon>Pentapetalae</taxon>
        <taxon>rosids</taxon>
        <taxon>fabids</taxon>
        <taxon>Fabales</taxon>
        <taxon>Fabaceae</taxon>
        <taxon>Papilionoideae</taxon>
        <taxon>50 kb inversion clade</taxon>
        <taxon>NPAAA clade</taxon>
        <taxon>indigoferoid/millettioid clade</taxon>
        <taxon>Phaseoleae</taxon>
        <taxon>Mucuna</taxon>
    </lineage>
</organism>
<feature type="non-terminal residue" evidence="2">
    <location>
        <position position="1"/>
    </location>
</feature>
<protein>
    <submittedName>
        <fullName evidence="2">Uncharacterized protein</fullName>
    </submittedName>
</protein>
<dbReference type="OrthoDB" id="668540at2759"/>
<keyword evidence="3" id="KW-1185">Reference proteome</keyword>
<comment type="caution">
    <text evidence="2">The sequence shown here is derived from an EMBL/GenBank/DDBJ whole genome shotgun (WGS) entry which is preliminary data.</text>
</comment>
<dbReference type="EMBL" id="QJKJ01003655">
    <property type="protein sequence ID" value="RDX97444.1"/>
    <property type="molecule type" value="Genomic_DNA"/>
</dbReference>
<feature type="region of interest" description="Disordered" evidence="1">
    <location>
        <begin position="95"/>
        <end position="114"/>
    </location>
</feature>
<name>A0A371H3P2_MUCPR</name>
<proteinExistence type="predicted"/>
<dbReference type="Proteomes" id="UP000257109">
    <property type="component" value="Unassembled WGS sequence"/>
</dbReference>
<dbReference type="AlphaFoldDB" id="A0A371H3P2"/>
<sequence length="183" mass="20499">MVTDDNDVHTRDGALRIDGFDSIIATPEGSPELLGGRNAMKLSPAFGRNRGVLSGWQGQRAFDSAHNPKTAIFLEEFKLGKVILLPITLSMSSTDPAKVGKYGSPEQRKELENPTSWSDTAFKSTDVIQKVYLESYCNLVTRYVYSGRYMMEKVEKRALEVNDIEQKAQLFHELNVNVSQPKL</sequence>
<accession>A0A371H3P2</accession>
<evidence type="ECO:0000313" key="2">
    <source>
        <dbReference type="EMBL" id="RDX97444.1"/>
    </source>
</evidence>
<evidence type="ECO:0000313" key="3">
    <source>
        <dbReference type="Proteomes" id="UP000257109"/>
    </source>
</evidence>
<reference evidence="2" key="1">
    <citation type="submission" date="2018-05" db="EMBL/GenBank/DDBJ databases">
        <title>Draft genome of Mucuna pruriens seed.</title>
        <authorList>
            <person name="Nnadi N.E."/>
            <person name="Vos R."/>
            <person name="Hasami M.H."/>
            <person name="Devisetty U.K."/>
            <person name="Aguiy J.C."/>
        </authorList>
    </citation>
    <scope>NUCLEOTIDE SEQUENCE [LARGE SCALE GENOMIC DNA]</scope>
    <source>
        <strain evidence="2">JCA_2017</strain>
    </source>
</reference>
<gene>
    <name evidence="2" type="ORF">CR513_19788</name>
</gene>
<evidence type="ECO:0000256" key="1">
    <source>
        <dbReference type="SAM" id="MobiDB-lite"/>
    </source>
</evidence>